<dbReference type="AlphaFoldDB" id="A0A0C9Z0K3"/>
<gene>
    <name evidence="2" type="ORF">PISMIDRAFT_16202</name>
</gene>
<feature type="region of interest" description="Disordered" evidence="1">
    <location>
        <begin position="94"/>
        <end position="113"/>
    </location>
</feature>
<dbReference type="OrthoDB" id="10551511at2759"/>
<name>A0A0C9Z0K3_9AGAM</name>
<keyword evidence="3" id="KW-1185">Reference proteome</keyword>
<reference evidence="3" key="2">
    <citation type="submission" date="2015-01" db="EMBL/GenBank/DDBJ databases">
        <title>Evolutionary Origins and Diversification of the Mycorrhizal Mutualists.</title>
        <authorList>
            <consortium name="DOE Joint Genome Institute"/>
            <consortium name="Mycorrhizal Genomics Consortium"/>
            <person name="Kohler A."/>
            <person name="Kuo A."/>
            <person name="Nagy L.G."/>
            <person name="Floudas D."/>
            <person name="Copeland A."/>
            <person name="Barry K.W."/>
            <person name="Cichocki N."/>
            <person name="Veneault-Fourrey C."/>
            <person name="LaButti K."/>
            <person name="Lindquist E.A."/>
            <person name="Lipzen A."/>
            <person name="Lundell T."/>
            <person name="Morin E."/>
            <person name="Murat C."/>
            <person name="Riley R."/>
            <person name="Ohm R."/>
            <person name="Sun H."/>
            <person name="Tunlid A."/>
            <person name="Henrissat B."/>
            <person name="Grigoriev I.V."/>
            <person name="Hibbett D.S."/>
            <person name="Martin F."/>
        </authorList>
    </citation>
    <scope>NUCLEOTIDE SEQUENCE [LARGE SCALE GENOMIC DNA]</scope>
    <source>
        <strain evidence="3">441</strain>
    </source>
</reference>
<evidence type="ECO:0000256" key="1">
    <source>
        <dbReference type="SAM" id="MobiDB-lite"/>
    </source>
</evidence>
<accession>A0A0C9Z0K3</accession>
<dbReference type="HOGENOM" id="CLU_2134523_0_0_1"/>
<evidence type="ECO:0000313" key="2">
    <source>
        <dbReference type="EMBL" id="KIK15862.1"/>
    </source>
</evidence>
<feature type="compositionally biased region" description="Basic and acidic residues" evidence="1">
    <location>
        <begin position="100"/>
        <end position="113"/>
    </location>
</feature>
<dbReference type="Proteomes" id="UP000054018">
    <property type="component" value="Unassembled WGS sequence"/>
</dbReference>
<sequence>MVNSTVTALTNPSSPKEYATIDGLQKHLHQVKAPWIAPGDAAMHSVPSTEPVRGDIAMESLNIQEQQQGEELGQKHREGSYSLLSSDAVSFEEENGSAAEDCKGKAKAVEGWT</sequence>
<dbReference type="EMBL" id="KN833874">
    <property type="protein sequence ID" value="KIK15862.1"/>
    <property type="molecule type" value="Genomic_DNA"/>
</dbReference>
<evidence type="ECO:0000313" key="3">
    <source>
        <dbReference type="Proteomes" id="UP000054018"/>
    </source>
</evidence>
<organism evidence="2 3">
    <name type="scientific">Pisolithus microcarpus 441</name>
    <dbReference type="NCBI Taxonomy" id="765257"/>
    <lineage>
        <taxon>Eukaryota</taxon>
        <taxon>Fungi</taxon>
        <taxon>Dikarya</taxon>
        <taxon>Basidiomycota</taxon>
        <taxon>Agaricomycotina</taxon>
        <taxon>Agaricomycetes</taxon>
        <taxon>Agaricomycetidae</taxon>
        <taxon>Boletales</taxon>
        <taxon>Sclerodermatineae</taxon>
        <taxon>Pisolithaceae</taxon>
        <taxon>Pisolithus</taxon>
    </lineage>
</organism>
<protein>
    <submittedName>
        <fullName evidence="2">Uncharacterized protein</fullName>
    </submittedName>
</protein>
<proteinExistence type="predicted"/>
<reference evidence="2 3" key="1">
    <citation type="submission" date="2014-04" db="EMBL/GenBank/DDBJ databases">
        <authorList>
            <consortium name="DOE Joint Genome Institute"/>
            <person name="Kuo A."/>
            <person name="Kohler A."/>
            <person name="Costa M.D."/>
            <person name="Nagy L.G."/>
            <person name="Floudas D."/>
            <person name="Copeland A."/>
            <person name="Barry K.W."/>
            <person name="Cichocki N."/>
            <person name="Veneault-Fourrey C."/>
            <person name="LaButti K."/>
            <person name="Lindquist E.A."/>
            <person name="Lipzen A."/>
            <person name="Lundell T."/>
            <person name="Morin E."/>
            <person name="Murat C."/>
            <person name="Sun H."/>
            <person name="Tunlid A."/>
            <person name="Henrissat B."/>
            <person name="Grigoriev I.V."/>
            <person name="Hibbett D.S."/>
            <person name="Martin F."/>
            <person name="Nordberg H.P."/>
            <person name="Cantor M.N."/>
            <person name="Hua S.X."/>
        </authorList>
    </citation>
    <scope>NUCLEOTIDE SEQUENCE [LARGE SCALE GENOMIC DNA]</scope>
    <source>
        <strain evidence="2 3">441</strain>
    </source>
</reference>